<dbReference type="RefSeq" id="WP_031145535.1">
    <property type="nucleotide sequence ID" value="NZ_CP108036.1"/>
</dbReference>
<dbReference type="Gene3D" id="3.40.50.720">
    <property type="entry name" value="NAD(P)-binding Rossmann-like Domain"/>
    <property type="match status" value="1"/>
</dbReference>
<dbReference type="GeneID" id="95499286"/>
<keyword evidence="3 7" id="KW-0378">Hydrolase</keyword>
<keyword evidence="10" id="KW-1185">Reference proteome</keyword>
<dbReference type="CDD" id="cd05296">
    <property type="entry name" value="GH4_P_beta_glucosidase"/>
    <property type="match status" value="1"/>
</dbReference>
<proteinExistence type="inferred from homology"/>
<comment type="cofactor">
    <cofactor evidence="7">
        <name>NAD(+)</name>
        <dbReference type="ChEBI" id="CHEBI:57540"/>
    </cofactor>
    <text evidence="7">Binds 1 NAD(+) per subunit.</text>
</comment>
<dbReference type="InterPro" id="IPR022616">
    <property type="entry name" value="Glyco_hydro_4_C"/>
</dbReference>
<evidence type="ECO:0000256" key="5">
    <source>
        <dbReference type="ARBA" id="ARBA00023211"/>
    </source>
</evidence>
<dbReference type="SUPFAM" id="SSF56327">
    <property type="entry name" value="LDH C-terminal domain-like"/>
    <property type="match status" value="1"/>
</dbReference>
<accession>A0ABZ1QFG5</accession>
<keyword evidence="2" id="KW-0479">Metal-binding</keyword>
<dbReference type="InterPro" id="IPR036291">
    <property type="entry name" value="NAD(P)-bd_dom_sf"/>
</dbReference>
<sequence length="424" mass="45031">MKLAVVGGGSTYTPELIDGFARLRDTLPVEELVLIDPATERLELIGALARRIFTRQDHAGLVTTTTDLDAGVAGADAVLLQLRVGGQAARLQDETWPLECGCVGQETTGAGGLAKALRTVPVVLDIAERVRRASPDAWIIDFTNPVGIVTRALLRAGHKAVGLCNVAIGLQRKFAALLELAPSDVHLDHVGLNHLTWELGVRRGGPDGEDLLPGLLAAHGEAVASDLRLPRAVLDRLGVVPSYYLRYFYSHDEVVRELGTKPSRAAEVAAMERELLALYADPALDEKPALLAKRGGAFYSEAAVDLAAALLGGGGTDVQVVNTSNNGALPFLPDDAVVEVQARVRATGGSGPVPLPVPRLDPLFAGLVSHVTAYEDLALDAALRGGRERVFKALLAHPLIGQYDLAEGLTDRLLAHNKEHLPWA</sequence>
<comment type="similarity">
    <text evidence="1 7">Belongs to the glycosyl hydrolase 4 family.</text>
</comment>
<reference evidence="9" key="1">
    <citation type="submission" date="2022-10" db="EMBL/GenBank/DDBJ databases">
        <title>The complete genomes of actinobacterial strains from the NBC collection.</title>
        <authorList>
            <person name="Joergensen T.S."/>
            <person name="Alvarez Arevalo M."/>
            <person name="Sterndorff E.B."/>
            <person name="Faurdal D."/>
            <person name="Vuksanovic O."/>
            <person name="Mourched A.-S."/>
            <person name="Charusanti P."/>
            <person name="Shaw S."/>
            <person name="Blin K."/>
            <person name="Weber T."/>
        </authorList>
    </citation>
    <scope>NUCLEOTIDE SEQUENCE</scope>
    <source>
        <strain evidence="9">NBC_00303</strain>
    </source>
</reference>
<protein>
    <submittedName>
        <fullName evidence="9">6-phospho-beta-glucosidase</fullName>
    </submittedName>
</protein>
<keyword evidence="6 7" id="KW-0326">Glycosidase</keyword>
<evidence type="ECO:0000256" key="4">
    <source>
        <dbReference type="ARBA" id="ARBA00023027"/>
    </source>
</evidence>
<organism evidence="9 10">
    <name type="scientific">Streptomyces erythrochromogenes</name>
    <dbReference type="NCBI Taxonomy" id="285574"/>
    <lineage>
        <taxon>Bacteria</taxon>
        <taxon>Bacillati</taxon>
        <taxon>Actinomycetota</taxon>
        <taxon>Actinomycetes</taxon>
        <taxon>Kitasatosporales</taxon>
        <taxon>Streptomycetaceae</taxon>
        <taxon>Streptomyces</taxon>
    </lineage>
</organism>
<dbReference type="EMBL" id="CP108036">
    <property type="protein sequence ID" value="WUN81403.1"/>
    <property type="molecule type" value="Genomic_DNA"/>
</dbReference>
<gene>
    <name evidence="9" type="ORF">OHA91_24600</name>
</gene>
<evidence type="ECO:0000313" key="9">
    <source>
        <dbReference type="EMBL" id="WUN81403.1"/>
    </source>
</evidence>
<dbReference type="Proteomes" id="UP001432312">
    <property type="component" value="Chromosome"/>
</dbReference>
<name>A0ABZ1QFG5_9ACTN</name>
<evidence type="ECO:0000256" key="2">
    <source>
        <dbReference type="ARBA" id="ARBA00022723"/>
    </source>
</evidence>
<dbReference type="PRINTS" id="PR00732">
    <property type="entry name" value="GLHYDRLASE4"/>
</dbReference>
<keyword evidence="5" id="KW-0464">Manganese</keyword>
<evidence type="ECO:0000256" key="7">
    <source>
        <dbReference type="RuleBase" id="RU361152"/>
    </source>
</evidence>
<evidence type="ECO:0000313" key="10">
    <source>
        <dbReference type="Proteomes" id="UP001432312"/>
    </source>
</evidence>
<dbReference type="InterPro" id="IPR015955">
    <property type="entry name" value="Lactate_DH/Glyco_Ohase_4_C"/>
</dbReference>
<keyword evidence="4 7" id="KW-0520">NAD</keyword>
<dbReference type="SUPFAM" id="SSF51735">
    <property type="entry name" value="NAD(P)-binding Rossmann-fold domains"/>
    <property type="match status" value="1"/>
</dbReference>
<dbReference type="PANTHER" id="PTHR32092:SF5">
    <property type="entry name" value="6-PHOSPHO-BETA-GLUCOSIDASE"/>
    <property type="match status" value="1"/>
</dbReference>
<dbReference type="Gene3D" id="3.90.110.10">
    <property type="entry name" value="Lactate dehydrogenase/glycoside hydrolase, family 4, C-terminal"/>
    <property type="match status" value="1"/>
</dbReference>
<dbReference type="Pfam" id="PF02056">
    <property type="entry name" value="Glyco_hydro_4"/>
    <property type="match status" value="1"/>
</dbReference>
<evidence type="ECO:0000256" key="6">
    <source>
        <dbReference type="ARBA" id="ARBA00023295"/>
    </source>
</evidence>
<evidence type="ECO:0000259" key="8">
    <source>
        <dbReference type="Pfam" id="PF11975"/>
    </source>
</evidence>
<dbReference type="Pfam" id="PF11975">
    <property type="entry name" value="Glyco_hydro_4C"/>
    <property type="match status" value="1"/>
</dbReference>
<evidence type="ECO:0000256" key="3">
    <source>
        <dbReference type="ARBA" id="ARBA00022801"/>
    </source>
</evidence>
<evidence type="ECO:0000256" key="1">
    <source>
        <dbReference type="ARBA" id="ARBA00010141"/>
    </source>
</evidence>
<dbReference type="PANTHER" id="PTHR32092">
    <property type="entry name" value="6-PHOSPHO-BETA-GLUCOSIDASE-RELATED"/>
    <property type="match status" value="1"/>
</dbReference>
<feature type="domain" description="Glycosyl hydrolase family 4 C-terminal" evidence="8">
    <location>
        <begin position="190"/>
        <end position="400"/>
    </location>
</feature>
<dbReference type="InterPro" id="IPR001088">
    <property type="entry name" value="Glyco_hydro_4"/>
</dbReference>